<dbReference type="RefSeq" id="WP_186503612.1">
    <property type="nucleotide sequence ID" value="NZ_JACOGK010000025.1"/>
</dbReference>
<reference evidence="2 3" key="1">
    <citation type="submission" date="2020-08" db="EMBL/GenBank/DDBJ databases">
        <authorList>
            <person name="Liu C."/>
            <person name="Sun Q."/>
        </authorList>
    </citation>
    <scope>NUCLEOTIDE SEQUENCE [LARGE SCALE GENOMIC DNA]</scope>
    <source>
        <strain evidence="2 3">NSJ-59</strain>
    </source>
</reference>
<feature type="compositionally biased region" description="Basic residues" evidence="1">
    <location>
        <begin position="89"/>
        <end position="102"/>
    </location>
</feature>
<dbReference type="Proteomes" id="UP000606870">
    <property type="component" value="Unassembled WGS sequence"/>
</dbReference>
<dbReference type="EMBL" id="JACOGK010000025">
    <property type="protein sequence ID" value="MBC3537331.1"/>
    <property type="molecule type" value="Genomic_DNA"/>
</dbReference>
<accession>A0ABR6VJ69</accession>
<name>A0ABR6VJ69_9FIRM</name>
<gene>
    <name evidence="2" type="ORF">H8J70_08715</name>
</gene>
<comment type="caution">
    <text evidence="2">The sequence shown here is derived from an EMBL/GenBank/DDBJ whole genome shotgun (WGS) entry which is preliminary data.</text>
</comment>
<proteinExistence type="predicted"/>
<evidence type="ECO:0000256" key="1">
    <source>
        <dbReference type="SAM" id="MobiDB-lite"/>
    </source>
</evidence>
<feature type="region of interest" description="Disordered" evidence="1">
    <location>
        <begin position="82"/>
        <end position="111"/>
    </location>
</feature>
<keyword evidence="3" id="KW-1185">Reference proteome</keyword>
<protein>
    <submittedName>
        <fullName evidence="2">DUF2116 family Zn-ribbon domain-containing protein</fullName>
    </submittedName>
</protein>
<evidence type="ECO:0000313" key="2">
    <source>
        <dbReference type="EMBL" id="MBC3537331.1"/>
    </source>
</evidence>
<sequence>MTKKVCSICGKEYEFVPHTGGHVIFCNACVKRVLDQLNKHEEIVKNGGMFTHCVVCGKPIKNPNPQRKACSSRCGETIGKIRRTEYGRQHPRKSTQTKKKPIKKDLHDNSRLDEKARAANKMGLSYGEYVALMRR</sequence>
<evidence type="ECO:0000313" key="3">
    <source>
        <dbReference type="Proteomes" id="UP000606870"/>
    </source>
</evidence>
<organism evidence="2 3">
    <name type="scientific">Megasphaera hominis</name>
    <dbReference type="NCBI Taxonomy" id="159836"/>
    <lineage>
        <taxon>Bacteria</taxon>
        <taxon>Bacillati</taxon>
        <taxon>Bacillota</taxon>
        <taxon>Negativicutes</taxon>
        <taxon>Veillonellales</taxon>
        <taxon>Veillonellaceae</taxon>
        <taxon>Megasphaera</taxon>
    </lineage>
</organism>